<evidence type="ECO:0000259" key="7">
    <source>
        <dbReference type="Pfam" id="PF21143"/>
    </source>
</evidence>
<evidence type="ECO:0000256" key="2">
    <source>
        <dbReference type="PIRNR" id="PIRNR038901"/>
    </source>
</evidence>
<dbReference type="OrthoDB" id="1879at2759"/>
<accession>A0A2P5ICP9</accession>
<keyword evidence="1" id="KW-0347">Helicase</keyword>
<name>A0A2P5ICP9_DIAHE</name>
<evidence type="ECO:0000259" key="8">
    <source>
        <dbReference type="Pfam" id="PF21144"/>
    </source>
</evidence>
<dbReference type="InterPro" id="IPR026300">
    <property type="entry name" value="CWF11_fam"/>
</dbReference>
<feature type="compositionally biased region" description="Basic residues" evidence="3">
    <location>
        <begin position="1"/>
        <end position="11"/>
    </location>
</feature>
<feature type="region of interest" description="Disordered" evidence="3">
    <location>
        <begin position="1"/>
        <end position="21"/>
    </location>
</feature>
<dbReference type="InterPro" id="IPR027417">
    <property type="entry name" value="P-loop_NTPase"/>
</dbReference>
<dbReference type="InterPro" id="IPR048966">
    <property type="entry name" value="Aquarius_b-barrel"/>
</dbReference>
<dbReference type="InterPro" id="IPR032174">
    <property type="entry name" value="Aquarius_N"/>
</dbReference>
<dbReference type="InParanoid" id="A0A2P5ICP9"/>
<dbReference type="Proteomes" id="UP000094444">
    <property type="component" value="Unassembled WGS sequence"/>
</dbReference>
<dbReference type="GO" id="GO:0045292">
    <property type="term" value="P:mRNA cis splicing, via spliceosome"/>
    <property type="evidence" value="ECO:0007669"/>
    <property type="project" value="UniProtKB-UniRule"/>
</dbReference>
<comment type="subcellular location">
    <subcellularLocation>
        <location evidence="2">Nucleus</location>
    </subcellularLocation>
</comment>
<feature type="compositionally biased region" description="Low complexity" evidence="3">
    <location>
        <begin position="12"/>
        <end position="21"/>
    </location>
</feature>
<comment type="similarity">
    <text evidence="2">Belongs to the CWF11 family.</text>
</comment>
<proteinExistence type="inferred from homology"/>
<feature type="domain" description="RNA helicase aquarius beta-barrel" evidence="7">
    <location>
        <begin position="498"/>
        <end position="662"/>
    </location>
</feature>
<evidence type="ECO:0000259" key="4">
    <source>
        <dbReference type="Pfam" id="PF13086"/>
    </source>
</evidence>
<feature type="region of interest" description="Disordered" evidence="3">
    <location>
        <begin position="746"/>
        <end position="776"/>
    </location>
</feature>
<feature type="domain" description="DNA2/NAM7 helicase-like C-terminal" evidence="5">
    <location>
        <begin position="1121"/>
        <end position="1313"/>
    </location>
</feature>
<dbReference type="InterPro" id="IPR041679">
    <property type="entry name" value="DNA2/NAM7-like_C"/>
</dbReference>
<evidence type="ECO:0000313" key="10">
    <source>
        <dbReference type="Proteomes" id="UP000094444"/>
    </source>
</evidence>
<dbReference type="GO" id="GO:0004386">
    <property type="term" value="F:helicase activity"/>
    <property type="evidence" value="ECO:0007669"/>
    <property type="project" value="InterPro"/>
</dbReference>
<dbReference type="SUPFAM" id="SSF52540">
    <property type="entry name" value="P-loop containing nucleoside triphosphate hydrolases"/>
    <property type="match status" value="1"/>
</dbReference>
<feature type="compositionally biased region" description="Basic and acidic residues" evidence="3">
    <location>
        <begin position="1428"/>
        <end position="1437"/>
    </location>
</feature>
<dbReference type="InterPro" id="IPR045055">
    <property type="entry name" value="DNA2/NAM7-like"/>
</dbReference>
<dbReference type="PANTHER" id="PTHR10887:SF5">
    <property type="entry name" value="RNA HELICASE AQUARIUS"/>
    <property type="match status" value="1"/>
</dbReference>
<evidence type="ECO:0000256" key="1">
    <source>
        <dbReference type="ARBA" id="ARBA00022806"/>
    </source>
</evidence>
<dbReference type="GO" id="GO:0005684">
    <property type="term" value="C:U2-type spliceosomal complex"/>
    <property type="evidence" value="ECO:0007669"/>
    <property type="project" value="UniProtKB-UniRule"/>
</dbReference>
<dbReference type="GO" id="GO:0003729">
    <property type="term" value="F:mRNA binding"/>
    <property type="evidence" value="ECO:0007669"/>
    <property type="project" value="TreeGrafter"/>
</dbReference>
<reference evidence="9" key="1">
    <citation type="submission" date="2017-09" db="EMBL/GenBank/DDBJ databases">
        <title>Polyketide synthases of a Diaporthe helianthi virulent isolate.</title>
        <authorList>
            <person name="Baroncelli R."/>
        </authorList>
    </citation>
    <scope>NUCLEOTIDE SEQUENCE [LARGE SCALE GENOMIC DNA]</scope>
    <source>
        <strain evidence="9">7/96</strain>
    </source>
</reference>
<dbReference type="Pfam" id="PF16399">
    <property type="entry name" value="Aquarius_N_1st"/>
    <property type="match status" value="1"/>
</dbReference>
<comment type="function">
    <text evidence="2">Involved in mRNA splicing where it associates with cdc5 and the other cwf proteins as part of the spliceosome.</text>
</comment>
<keyword evidence="10" id="KW-1185">Reference proteome</keyword>
<keyword evidence="2" id="KW-0508">mRNA splicing</keyword>
<dbReference type="Pfam" id="PF13086">
    <property type="entry name" value="AAA_11"/>
    <property type="match status" value="1"/>
</dbReference>
<keyword evidence="1" id="KW-0378">Hydrolase</keyword>
<dbReference type="PIRSF" id="PIRSF038901">
    <property type="entry name" value="AQR_cwf11"/>
    <property type="match status" value="1"/>
</dbReference>
<keyword evidence="1" id="KW-0547">Nucleotide-binding</keyword>
<evidence type="ECO:0000259" key="5">
    <source>
        <dbReference type="Pfam" id="PF13087"/>
    </source>
</evidence>
<evidence type="ECO:0000259" key="6">
    <source>
        <dbReference type="Pfam" id="PF16399"/>
    </source>
</evidence>
<keyword evidence="2" id="KW-0539">Nucleus</keyword>
<feature type="domain" description="DNA2/NAM7 helicase helicase" evidence="4">
    <location>
        <begin position="820"/>
        <end position="1111"/>
    </location>
</feature>
<dbReference type="PANTHER" id="PTHR10887">
    <property type="entry name" value="DNA2/NAM7 HELICASE FAMILY"/>
    <property type="match status" value="1"/>
</dbReference>
<feature type="domain" description="RNA helicase aquarius N-terminal" evidence="6">
    <location>
        <begin position="33"/>
        <end position="419"/>
    </location>
</feature>
<evidence type="ECO:0000256" key="3">
    <source>
        <dbReference type="SAM" id="MobiDB-lite"/>
    </source>
</evidence>
<dbReference type="FunFam" id="3.40.50.300:FF:000507">
    <property type="entry name" value="Pre-mRNA-splicing factor"/>
    <property type="match status" value="1"/>
</dbReference>
<protein>
    <recommendedName>
        <fullName evidence="2">Pre-mRNA-splicing factor</fullName>
    </recommendedName>
</protein>
<dbReference type="Pfam" id="PF21144">
    <property type="entry name" value="Aquarius_N_3rd"/>
    <property type="match status" value="1"/>
</dbReference>
<dbReference type="CDD" id="cd18808">
    <property type="entry name" value="SF1_C_Upf1"/>
    <property type="match status" value="1"/>
</dbReference>
<dbReference type="Pfam" id="PF21143">
    <property type="entry name" value="Aquarius_N_2nd"/>
    <property type="match status" value="1"/>
</dbReference>
<dbReference type="GO" id="GO:0071013">
    <property type="term" value="C:catalytic step 2 spliceosome"/>
    <property type="evidence" value="ECO:0007669"/>
    <property type="project" value="TreeGrafter"/>
</dbReference>
<feature type="region of interest" description="Disordered" evidence="3">
    <location>
        <begin position="1401"/>
        <end position="1437"/>
    </location>
</feature>
<comment type="caution">
    <text evidence="9">The sequence shown here is derived from an EMBL/GenBank/DDBJ whole genome shotgun (WGS) entry which is preliminary data.</text>
</comment>
<feature type="domain" description="RNA helicase aquarius insertion" evidence="8">
    <location>
        <begin position="710"/>
        <end position="802"/>
    </location>
</feature>
<comment type="subunit">
    <text evidence="2">Belongs to the 40S cdc5-associated complex (or cwf complex), a spliceosome sub-complex reminiscent of a late-stage spliceosome.</text>
</comment>
<dbReference type="EMBL" id="MAVT02000061">
    <property type="protein sequence ID" value="POS80269.1"/>
    <property type="molecule type" value="Genomic_DNA"/>
</dbReference>
<dbReference type="STRING" id="158607.A0A2P5ICP9"/>
<gene>
    <name evidence="9" type="ORF">DHEL01_v201356</name>
</gene>
<feature type="compositionally biased region" description="Acidic residues" evidence="3">
    <location>
        <begin position="1410"/>
        <end position="1419"/>
    </location>
</feature>
<keyword evidence="1" id="KW-0067">ATP-binding</keyword>
<keyword evidence="2" id="KW-0507">mRNA processing</keyword>
<dbReference type="InterPro" id="IPR048967">
    <property type="entry name" value="Aquarius_insert"/>
</dbReference>
<dbReference type="Gene3D" id="3.40.50.300">
    <property type="entry name" value="P-loop containing nucleotide triphosphate hydrolases"/>
    <property type="match status" value="2"/>
</dbReference>
<dbReference type="InterPro" id="IPR047187">
    <property type="entry name" value="SF1_C_Upf1"/>
</dbReference>
<organism evidence="9 10">
    <name type="scientific">Diaporthe helianthi</name>
    <dbReference type="NCBI Taxonomy" id="158607"/>
    <lineage>
        <taxon>Eukaryota</taxon>
        <taxon>Fungi</taxon>
        <taxon>Dikarya</taxon>
        <taxon>Ascomycota</taxon>
        <taxon>Pezizomycotina</taxon>
        <taxon>Sordariomycetes</taxon>
        <taxon>Sordariomycetidae</taxon>
        <taxon>Diaporthales</taxon>
        <taxon>Diaporthaceae</taxon>
        <taxon>Diaporthe</taxon>
    </lineage>
</organism>
<dbReference type="CDD" id="cd17935">
    <property type="entry name" value="EEXXQc_AQR"/>
    <property type="match status" value="1"/>
</dbReference>
<dbReference type="Pfam" id="PF13087">
    <property type="entry name" value="AAA_12"/>
    <property type="match status" value="1"/>
</dbReference>
<evidence type="ECO:0000313" key="9">
    <source>
        <dbReference type="EMBL" id="POS80269.1"/>
    </source>
</evidence>
<dbReference type="InterPro" id="IPR041677">
    <property type="entry name" value="DNA2/NAM7_AAA_11"/>
</dbReference>
<sequence length="1437" mass="162428">MPPAKRQKKSTAKSSQAAAPKVVETVVEEGSEFARVAKQHWLKSTRAAKVKVKNDVLKRDIWEPLEKEKFPIAALVELESLQVLESYLWPGYSETSSNHHVLLIVLITNAKRRERLQTWSNFEERPDDFSALFRRILSMGLDRSLSVAIRTHILCFVIHAFQSLDHAIVRKECAPLVSISMWHNLSTERKRDEKFNEHAQLRKAWRASAKRYDSADEPTKARLRFDRSWLYTLALDFLSLLYSKNASKDDVLYCERFVEFLSDLQSQLPTRRYVNFLLQDLHILPAAVLSPTFNDEDNGLLRDLIALLSHYTHFTIDDQTGAQHGKTQAYERHCTRLAKLQRTALKHFKEKLTVLALSNYASIDDRRELRNLLAALDDEEILRLSALLDLRTNYPESTGLIVDQKFLLEVLCSTFERRKTFQETARDMNILPTEDTLFEQTLLRTDSYDGSHPLAIPKLNLQYLSVGDFLWRSFVLNRCESFYSIKRDIEDVLRRLRPETGRSGGVTFPGFSKMAISISKPSILEVMPAAVGDDKPAMVRAEIVIDVRRLADNVRREWEALRPDDVVFLLAAEAPKSKNPSPDATEGDRLGLRSVRCGEIIQILDDKGRAIRDTSAYFDGHSRSPVRKVQLKLDAKMYKIDQQRASNGKPDVYESINLVMRRSGRENNFRPVLESIKNLTLSEVPLASWLHEVFLGYGDPAGASYKQLPNRLKTVDYRDSFLDWQHLIESMPGKIIEPSDDVTGSFGPPYVLETAERPAGQPPSKPSKKRRRDAEPALLADVETIKVSTYKPPNHGPYPVDAPKLNAVRFTPAQIEAVMSGTQPGLTVVVGPPGTGKTDVATQVINNIYHNFPEQRTLLIAHSNQALNQLFAKIVALDIDERHLLRLGHGEEDLGTEGNFSKHGRVESFLENRDRYLQEVTRLAASIGAPGAHGNSSETAGYFNSVYVQPAWSKFSEIASSEATSAADIVAGFPFHHYFSNAPQPMFPPDADRDQVLDIANGCYRHVSKIFSELADALPFEILRRDREKANYLLTNEARIVAMTSTHAAMRRGDIAQLGFHYDNVVMEEAAQITEIENFIPLAMQKPKDGQMPLQRVVLCGDHLQNSPVVQNLAFRDFANLEQSLFSRLIRLGVPAIVLDQQGRARPSIARLYQWRYKNLGNLPHVENSEEYLFANAGFKFDFQFINVPDYKGKGEVEPTPHFIQNLGEAEYAVAIYQYMRLLGYPASKISILATYAGQRALIRDVLGHRCARNPIFGLPKIVTTVDKYQGEQNDYVILSLTRTSRVGYLRDIRRLTVALSRARLGLYILGRREIFEGCFELHEAFEQLLQRPDKLALVTGELWPSQRQVAEDANEAVAGESTMEGVEHLGQYVFEMTTTKIQQLQAEKGLAADTEMQQVVEAQKREIEPIPEEDEDGEGATGAADTSGKELEVGEN</sequence>